<comment type="caution">
    <text evidence="1">The sequence shown here is derived from an EMBL/GenBank/DDBJ whole genome shotgun (WGS) entry which is preliminary data.</text>
</comment>
<protein>
    <submittedName>
        <fullName evidence="1">Uncharacterized protein</fullName>
    </submittedName>
</protein>
<organism evidence="1 2">
    <name type="scientific">Arabidopsis thaliana</name>
    <name type="common">Mouse-ear cress</name>
    <dbReference type="NCBI Taxonomy" id="3702"/>
    <lineage>
        <taxon>Eukaryota</taxon>
        <taxon>Viridiplantae</taxon>
        <taxon>Streptophyta</taxon>
        <taxon>Embryophyta</taxon>
        <taxon>Tracheophyta</taxon>
        <taxon>Spermatophyta</taxon>
        <taxon>Magnoliopsida</taxon>
        <taxon>eudicotyledons</taxon>
        <taxon>Gunneridae</taxon>
        <taxon>Pentapetalae</taxon>
        <taxon>rosids</taxon>
        <taxon>malvids</taxon>
        <taxon>Brassicales</taxon>
        <taxon>Brassicaceae</taxon>
        <taxon>Camelineae</taxon>
        <taxon>Arabidopsis</taxon>
    </lineage>
</organism>
<dbReference type="AlphaFoldDB" id="A0A178V0J8"/>
<name>A0A178V0J8_ARATH</name>
<dbReference type="EMBL" id="LUHQ01000004">
    <property type="protein sequence ID" value="OAO99210.1"/>
    <property type="molecule type" value="Genomic_DNA"/>
</dbReference>
<accession>A0A178V0J8</accession>
<proteinExistence type="predicted"/>
<gene>
    <name evidence="1" type="ordered locus">AXX17_At4g12220</name>
</gene>
<evidence type="ECO:0000313" key="1">
    <source>
        <dbReference type="EMBL" id="OAO99210.1"/>
    </source>
</evidence>
<evidence type="ECO:0000313" key="2">
    <source>
        <dbReference type="Proteomes" id="UP000078284"/>
    </source>
</evidence>
<sequence length="84" mass="9783">MIVLDFCNERAVRPIDFCMQSAIPFLPKRINGGLERKFEDIPYIFLGARVLETEARPFLSRGLFIGRSCVWINQILEQHDPIFL</sequence>
<reference evidence="2" key="1">
    <citation type="journal article" date="2016" name="Proc. Natl. Acad. Sci. U.S.A.">
        <title>Chromosome-level assembly of Arabidopsis thaliana Ler reveals the extent of translocation and inversion polymorphisms.</title>
        <authorList>
            <person name="Zapata L."/>
            <person name="Ding J."/>
            <person name="Willing E.M."/>
            <person name="Hartwig B."/>
            <person name="Bezdan D."/>
            <person name="Jiao W.B."/>
            <person name="Patel V."/>
            <person name="Velikkakam James G."/>
            <person name="Koornneef M."/>
            <person name="Ossowski S."/>
            <person name="Schneeberger K."/>
        </authorList>
    </citation>
    <scope>NUCLEOTIDE SEQUENCE [LARGE SCALE GENOMIC DNA]</scope>
    <source>
        <strain evidence="2">cv. Landsberg erecta</strain>
    </source>
</reference>
<dbReference type="Proteomes" id="UP000078284">
    <property type="component" value="Chromosome 4"/>
</dbReference>